<organism evidence="3 4">
    <name type="scientific">Ascochyta lentis</name>
    <dbReference type="NCBI Taxonomy" id="205686"/>
    <lineage>
        <taxon>Eukaryota</taxon>
        <taxon>Fungi</taxon>
        <taxon>Dikarya</taxon>
        <taxon>Ascomycota</taxon>
        <taxon>Pezizomycotina</taxon>
        <taxon>Dothideomycetes</taxon>
        <taxon>Pleosporomycetidae</taxon>
        <taxon>Pleosporales</taxon>
        <taxon>Pleosporineae</taxon>
        <taxon>Didymellaceae</taxon>
        <taxon>Ascochyta</taxon>
    </lineage>
</organism>
<dbReference type="Proteomes" id="UP000651452">
    <property type="component" value="Unassembled WGS sequence"/>
</dbReference>
<reference evidence="3" key="2">
    <citation type="submission" date="2020-09" db="EMBL/GenBank/DDBJ databases">
        <title>Reference genome assembly for Australian Ascochyta lentis isolate Al4.</title>
        <authorList>
            <person name="Lee R.C."/>
            <person name="Farfan-Caceres L.M."/>
            <person name="Debler J.W."/>
            <person name="Williams A.H."/>
            <person name="Henares B.M."/>
        </authorList>
    </citation>
    <scope>NUCLEOTIDE SEQUENCE</scope>
    <source>
        <strain evidence="3">Al4</strain>
    </source>
</reference>
<evidence type="ECO:0000256" key="1">
    <source>
        <dbReference type="SAM" id="MobiDB-lite"/>
    </source>
</evidence>
<feature type="compositionally biased region" description="Basic and acidic residues" evidence="1">
    <location>
        <begin position="412"/>
        <end position="435"/>
    </location>
</feature>
<dbReference type="EMBL" id="RZGK01000021">
    <property type="protein sequence ID" value="KAF9691394.1"/>
    <property type="molecule type" value="Genomic_DNA"/>
</dbReference>
<protein>
    <recommendedName>
        <fullName evidence="2">CID domain-containing protein</fullName>
    </recommendedName>
</protein>
<feature type="compositionally biased region" description="Polar residues" evidence="1">
    <location>
        <begin position="561"/>
        <end position="571"/>
    </location>
</feature>
<dbReference type="PANTHER" id="PTHR12323:SF0">
    <property type="entry name" value="CALCIUM HOMEOSTASIS ENDOPLASMIC RETICULUM PROTEIN"/>
    <property type="match status" value="1"/>
</dbReference>
<gene>
    <name evidence="3" type="ORF">EKO04_010667</name>
</gene>
<feature type="compositionally biased region" description="Pro residues" evidence="1">
    <location>
        <begin position="484"/>
        <end position="504"/>
    </location>
</feature>
<dbReference type="GO" id="GO:0006874">
    <property type="term" value="P:intracellular calcium ion homeostasis"/>
    <property type="evidence" value="ECO:0007669"/>
    <property type="project" value="TreeGrafter"/>
</dbReference>
<evidence type="ECO:0000313" key="3">
    <source>
        <dbReference type="EMBL" id="KAF9691394.1"/>
    </source>
</evidence>
<proteinExistence type="predicted"/>
<dbReference type="InterPro" id="IPR008942">
    <property type="entry name" value="ENTH_VHS"/>
</dbReference>
<feature type="compositionally biased region" description="Pro residues" evidence="1">
    <location>
        <begin position="533"/>
        <end position="553"/>
    </location>
</feature>
<dbReference type="PROSITE" id="PS51391">
    <property type="entry name" value="CID"/>
    <property type="match status" value="1"/>
</dbReference>
<feature type="compositionally biased region" description="Low complexity" evidence="1">
    <location>
        <begin position="385"/>
        <end position="395"/>
    </location>
</feature>
<feature type="region of interest" description="Disordered" evidence="1">
    <location>
        <begin position="343"/>
        <end position="640"/>
    </location>
</feature>
<feature type="compositionally biased region" description="Basic residues" evidence="1">
    <location>
        <begin position="355"/>
        <end position="369"/>
    </location>
</feature>
<accession>A0A8H7IUS5</accession>
<dbReference type="Pfam" id="PF04818">
    <property type="entry name" value="CID"/>
    <property type="match status" value="1"/>
</dbReference>
<feature type="compositionally biased region" description="Gly residues" evidence="1">
    <location>
        <begin position="627"/>
        <end position="640"/>
    </location>
</feature>
<feature type="compositionally biased region" description="Gly residues" evidence="1">
    <location>
        <begin position="605"/>
        <end position="617"/>
    </location>
</feature>
<evidence type="ECO:0000313" key="4">
    <source>
        <dbReference type="Proteomes" id="UP000651452"/>
    </source>
</evidence>
<reference evidence="3" key="1">
    <citation type="submission" date="2018-12" db="EMBL/GenBank/DDBJ databases">
        <authorList>
            <person name="Syme R.A."/>
            <person name="Farfan-Caceres L."/>
            <person name="Lichtenzveig J."/>
        </authorList>
    </citation>
    <scope>NUCLEOTIDE SEQUENCE</scope>
    <source>
        <strain evidence="3">Al4</strain>
    </source>
</reference>
<dbReference type="OrthoDB" id="21470at2759"/>
<dbReference type="PANTHER" id="PTHR12323">
    <property type="entry name" value="SR-RELATED CTD ASSOCIATED FACTOR 6"/>
    <property type="match status" value="1"/>
</dbReference>
<feature type="compositionally biased region" description="Basic and acidic residues" evidence="1">
    <location>
        <begin position="343"/>
        <end position="354"/>
    </location>
</feature>
<evidence type="ECO:0000259" key="2">
    <source>
        <dbReference type="PROSITE" id="PS51391"/>
    </source>
</evidence>
<name>A0A8H7IUS5_9PLEO</name>
<comment type="caution">
    <text evidence="3">The sequence shown here is derived from an EMBL/GenBank/DDBJ whole genome shotgun (WGS) entry which is preliminary data.</text>
</comment>
<feature type="domain" description="CID" evidence="2">
    <location>
        <begin position="37"/>
        <end position="195"/>
    </location>
</feature>
<feature type="compositionally biased region" description="Polar residues" evidence="1">
    <location>
        <begin position="446"/>
        <end position="482"/>
    </location>
</feature>
<dbReference type="AlphaFoldDB" id="A0A8H7IUS5"/>
<sequence length="640" mass="71474">MAQNDDAKRATTVITIAQLKLKQGLKKEDPEARLPPVSVEACTQFFSAIDAVLAQNTAVNIQKCTEWIVKHIAPSRIRTAVLGDYLVSVSKSIVVDTAASASKKATRNRLDLLLVANDVLHTDKYHRDSTAEQGSLGSELIPHLLELVELAASCAVAKGSQVEKKLKAIINCWTVNQLVNEDASKNLRERADEALTLAQGGIPVRKRNYLLPEYHGDRTAPWYDLPASYMLDQMIAQPNRPLDPYRIKVARFNKKPVSTHVRRLLDSYFENIDLKHTPSGDNPTGETKKYSLWLDPMGQLVKRDKETGETATVCNGYGWSMKFCQDMQKDGVPESIRTLREDAEQMEAVPDKLRDQRRHSRSPRHRRRSSSMSSHERNRDRRSRSGSYASRSSFDSRSRSRSRHHDRRRQSPRNEEGGRNDLSRKYDDRDSENRRPPPQPIDRGQPQHSGQWNGQQAPNRHTQRSPGNNQYLPNAPQTFAPNFSQPPQPAFNAPPFPPQPPMPSQFPGQFPMQPFPPPPPPMSFQAPGGFPGAVPPPPPPNFSGPFPPPPPNMPGMSNNPYSFNNQYSNAYGNNFQPGNNPGFDQQNQGGFPGAAYSQNQNQGNFQGGRGGYGGNYQGNGNYNNNRGGYGARGQRGGRWN</sequence>
<dbReference type="InterPro" id="IPR006569">
    <property type="entry name" value="CID_dom"/>
</dbReference>
<dbReference type="Gene3D" id="1.25.40.90">
    <property type="match status" value="1"/>
</dbReference>
<feature type="compositionally biased region" description="Low complexity" evidence="1">
    <location>
        <begin position="572"/>
        <end position="583"/>
    </location>
</feature>
<feature type="compositionally biased region" description="Basic residues" evidence="1">
    <location>
        <begin position="399"/>
        <end position="411"/>
    </location>
</feature>
<feature type="compositionally biased region" description="Pro residues" evidence="1">
    <location>
        <begin position="513"/>
        <end position="522"/>
    </location>
</feature>
<keyword evidence="4" id="KW-1185">Reference proteome</keyword>
<dbReference type="GO" id="GO:0048471">
    <property type="term" value="C:perinuclear region of cytoplasm"/>
    <property type="evidence" value="ECO:0007669"/>
    <property type="project" value="TreeGrafter"/>
</dbReference>